<evidence type="ECO:0000313" key="3">
    <source>
        <dbReference type="Proteomes" id="UP000002630"/>
    </source>
</evidence>
<dbReference type="AlphaFoldDB" id="D7G6Y5"/>
<dbReference type="EMBL" id="FN649727">
    <property type="protein sequence ID" value="CBJ25678.1"/>
    <property type="molecule type" value="Genomic_DNA"/>
</dbReference>
<reference evidence="2 3" key="1">
    <citation type="journal article" date="2010" name="Nature">
        <title>The Ectocarpus genome and the independent evolution of multicellularity in brown algae.</title>
        <authorList>
            <person name="Cock J.M."/>
            <person name="Sterck L."/>
            <person name="Rouze P."/>
            <person name="Scornet D."/>
            <person name="Allen A.E."/>
            <person name="Amoutzias G."/>
            <person name="Anthouard V."/>
            <person name="Artiguenave F."/>
            <person name="Aury J.M."/>
            <person name="Badger J.H."/>
            <person name="Beszteri B."/>
            <person name="Billiau K."/>
            <person name="Bonnet E."/>
            <person name="Bothwell J.H."/>
            <person name="Bowler C."/>
            <person name="Boyen C."/>
            <person name="Brownlee C."/>
            <person name="Carrano C.J."/>
            <person name="Charrier B."/>
            <person name="Cho G.Y."/>
            <person name="Coelho S.M."/>
            <person name="Collen J."/>
            <person name="Corre E."/>
            <person name="Da Silva C."/>
            <person name="Delage L."/>
            <person name="Delaroque N."/>
            <person name="Dittami S.M."/>
            <person name="Doulbeau S."/>
            <person name="Elias M."/>
            <person name="Farnham G."/>
            <person name="Gachon C.M."/>
            <person name="Gschloessl B."/>
            <person name="Heesch S."/>
            <person name="Jabbari K."/>
            <person name="Jubin C."/>
            <person name="Kawai H."/>
            <person name="Kimura K."/>
            <person name="Kloareg B."/>
            <person name="Kupper F.C."/>
            <person name="Lang D."/>
            <person name="Le Bail A."/>
            <person name="Leblanc C."/>
            <person name="Lerouge P."/>
            <person name="Lohr M."/>
            <person name="Lopez P.J."/>
            <person name="Martens C."/>
            <person name="Maumus F."/>
            <person name="Michel G."/>
            <person name="Miranda-Saavedra D."/>
            <person name="Morales J."/>
            <person name="Moreau H."/>
            <person name="Motomura T."/>
            <person name="Nagasato C."/>
            <person name="Napoli C.A."/>
            <person name="Nelson D.R."/>
            <person name="Nyvall-Collen P."/>
            <person name="Peters A.F."/>
            <person name="Pommier C."/>
            <person name="Potin P."/>
            <person name="Poulain J."/>
            <person name="Quesneville H."/>
            <person name="Read B."/>
            <person name="Rensing S.A."/>
            <person name="Ritter A."/>
            <person name="Rousvoal S."/>
            <person name="Samanta M."/>
            <person name="Samson G."/>
            <person name="Schroeder D.C."/>
            <person name="Segurens B."/>
            <person name="Strittmatter M."/>
            <person name="Tonon T."/>
            <person name="Tregear J.W."/>
            <person name="Valentin K."/>
            <person name="von Dassow P."/>
            <person name="Yamagishi T."/>
            <person name="Van de Peer Y."/>
            <person name="Wincker P."/>
        </authorList>
    </citation>
    <scope>NUCLEOTIDE SEQUENCE [LARGE SCALE GENOMIC DNA]</scope>
    <source>
        <strain evidence="3">Ec32 / CCAP1310/4</strain>
    </source>
</reference>
<keyword evidence="1" id="KW-0732">Signal</keyword>
<dbReference type="InParanoid" id="D7G6Y5"/>
<dbReference type="EMBL" id="FN649035">
    <property type="protein sequence ID" value="CBJ25678.1"/>
    <property type="molecule type" value="Genomic_DNA"/>
</dbReference>
<organism evidence="2 3">
    <name type="scientific">Ectocarpus siliculosus</name>
    <name type="common">Brown alga</name>
    <name type="synonym">Conferva siliculosa</name>
    <dbReference type="NCBI Taxonomy" id="2880"/>
    <lineage>
        <taxon>Eukaryota</taxon>
        <taxon>Sar</taxon>
        <taxon>Stramenopiles</taxon>
        <taxon>Ochrophyta</taxon>
        <taxon>PX clade</taxon>
        <taxon>Phaeophyceae</taxon>
        <taxon>Ectocarpales</taxon>
        <taxon>Ectocarpaceae</taxon>
        <taxon>Ectocarpus</taxon>
    </lineage>
</organism>
<proteinExistence type="predicted"/>
<feature type="chain" id="PRO_5003095870" evidence="1">
    <location>
        <begin position="19"/>
        <end position="110"/>
    </location>
</feature>
<dbReference type="OrthoDB" id="10397265at2759"/>
<evidence type="ECO:0000313" key="2">
    <source>
        <dbReference type="EMBL" id="CBJ25678.1"/>
    </source>
</evidence>
<evidence type="ECO:0000256" key="1">
    <source>
        <dbReference type="SAM" id="SignalP"/>
    </source>
</evidence>
<sequence length="110" mass="11619">MVRTAFVSVVALSASANAFLAPVPGYSLARTSRASAPIQMVTSATPAVSTGEGKMVSNEETYTAALKKMEAESLAELEKAFEETAKKAKAESDKIWGDLEAEFAQDVDEA</sequence>
<protein>
    <submittedName>
        <fullName evidence="2">Uncharacterized protein</fullName>
    </submittedName>
</protein>
<name>D7G6Y5_ECTSI</name>
<keyword evidence="3" id="KW-1185">Reference proteome</keyword>
<accession>D7G6Y5</accession>
<feature type="signal peptide" evidence="1">
    <location>
        <begin position="1"/>
        <end position="18"/>
    </location>
</feature>
<dbReference type="Proteomes" id="UP000002630">
    <property type="component" value="Linkage Group LG02"/>
</dbReference>
<gene>
    <name evidence="2" type="ORF">Esi_0008_0092</name>
</gene>